<dbReference type="EMBL" id="ACVN02000220">
    <property type="protein sequence ID" value="ERK54239.1"/>
    <property type="molecule type" value="Genomic_DNA"/>
</dbReference>
<comment type="caution">
    <text evidence="3">The sequence shown here is derived from an EMBL/GenBank/DDBJ whole genome shotgun (WGS) entry which is preliminary data.</text>
</comment>
<dbReference type="PROSITE" id="PS01227">
    <property type="entry name" value="UPF0012"/>
    <property type="match status" value="1"/>
</dbReference>
<dbReference type="RefSeq" id="WP_021798004.1">
    <property type="nucleotide sequence ID" value="NZ_ACVN02000220.1"/>
</dbReference>
<accession>U2QDH8</accession>
<evidence type="ECO:0000259" key="2">
    <source>
        <dbReference type="PROSITE" id="PS50263"/>
    </source>
</evidence>
<dbReference type="PANTHER" id="PTHR23088">
    <property type="entry name" value="NITRILASE-RELATED"/>
    <property type="match status" value="1"/>
</dbReference>
<name>U2QDH8_9ACTN</name>
<reference evidence="3" key="1">
    <citation type="submission" date="2013-08" db="EMBL/GenBank/DDBJ databases">
        <authorList>
            <person name="Durkin A.S."/>
            <person name="Haft D.R."/>
            <person name="McCorrison J."/>
            <person name="Torralba M."/>
            <person name="Gillis M."/>
            <person name="Haft D.H."/>
            <person name="Methe B."/>
            <person name="Sutton G."/>
            <person name="Nelson K.E."/>
        </authorList>
    </citation>
    <scope>NUCLEOTIDE SEQUENCE [LARGE SCALE GENOMIC DNA]</scope>
    <source>
        <strain evidence="3">F0233</strain>
    </source>
</reference>
<dbReference type="Gene3D" id="3.60.110.10">
    <property type="entry name" value="Carbon-nitrogen hydrolase"/>
    <property type="match status" value="1"/>
</dbReference>
<evidence type="ECO:0000313" key="3">
    <source>
        <dbReference type="EMBL" id="ERK54239.1"/>
    </source>
</evidence>
<proteinExistence type="inferred from homology"/>
<keyword evidence="4" id="KW-1185">Reference proteome</keyword>
<keyword evidence="3" id="KW-0378">Hydrolase</keyword>
<dbReference type="InterPro" id="IPR001110">
    <property type="entry name" value="UPF0012_CS"/>
</dbReference>
<comment type="similarity">
    <text evidence="1">Belongs to the carbon-nitrogen hydrolase superfamily. NIT1/NIT2 family.</text>
</comment>
<organism evidence="3 4">
    <name type="scientific">Propionibacterium acidifaciens F0233</name>
    <dbReference type="NCBI Taxonomy" id="553198"/>
    <lineage>
        <taxon>Bacteria</taxon>
        <taxon>Bacillati</taxon>
        <taxon>Actinomycetota</taxon>
        <taxon>Actinomycetes</taxon>
        <taxon>Propionibacteriales</taxon>
        <taxon>Propionibacteriaceae</taxon>
        <taxon>Propionibacterium</taxon>
    </lineage>
</organism>
<evidence type="ECO:0000256" key="1">
    <source>
        <dbReference type="ARBA" id="ARBA00010613"/>
    </source>
</evidence>
<dbReference type="SUPFAM" id="SSF56317">
    <property type="entry name" value="Carbon-nitrogen hydrolase"/>
    <property type="match status" value="1"/>
</dbReference>
<sequence length="265" mass="27417">MRIALAQLLATTEPRENLAQIADLAARAADLGAELVVLPEATMCSFRRNPAEAAEPLDGPWASAVRALGARLGVVIAVGMFTDSPDGRVRNTLLVTGPGGARYDKIHLFDALGRRESARVAPGDRLVLARVGAERIGLAVCYDVRFPAQFVALARRGARAVLVCASWASGAGKVHQWRTLVTARAMDCASFVIAVDQADPGGGGTAPTGVGHSMVVDPSGEVLLELGTGPGLAVVDVDLDLADVVRARLPVLEDGSSAGTPTDAP</sequence>
<dbReference type="GeneID" id="95359132"/>
<gene>
    <name evidence="3" type="ORF">HMPREF0682_2104</name>
</gene>
<dbReference type="Proteomes" id="UP000017052">
    <property type="component" value="Unassembled WGS sequence"/>
</dbReference>
<dbReference type="PROSITE" id="PS50263">
    <property type="entry name" value="CN_HYDROLASE"/>
    <property type="match status" value="1"/>
</dbReference>
<dbReference type="CDD" id="cd07581">
    <property type="entry name" value="nitrilase_3"/>
    <property type="match status" value="1"/>
</dbReference>
<dbReference type="Pfam" id="PF00795">
    <property type="entry name" value="CN_hydrolase"/>
    <property type="match status" value="1"/>
</dbReference>
<dbReference type="OrthoDB" id="9811121at2"/>
<protein>
    <submittedName>
        <fullName evidence="3">Hydrolase, carbon-nitrogen family</fullName>
    </submittedName>
</protein>
<evidence type="ECO:0000313" key="4">
    <source>
        <dbReference type="Proteomes" id="UP000017052"/>
    </source>
</evidence>
<dbReference type="InterPro" id="IPR003010">
    <property type="entry name" value="C-N_Hydrolase"/>
</dbReference>
<dbReference type="InterPro" id="IPR036526">
    <property type="entry name" value="C-N_Hydrolase_sf"/>
</dbReference>
<dbReference type="AlphaFoldDB" id="U2QDH8"/>
<feature type="domain" description="CN hydrolase" evidence="2">
    <location>
        <begin position="1"/>
        <end position="239"/>
    </location>
</feature>
<dbReference type="PANTHER" id="PTHR23088:SF27">
    <property type="entry name" value="DEAMINATED GLUTATHIONE AMIDASE"/>
    <property type="match status" value="1"/>
</dbReference>
<dbReference type="GO" id="GO:0016787">
    <property type="term" value="F:hydrolase activity"/>
    <property type="evidence" value="ECO:0007669"/>
    <property type="project" value="UniProtKB-KW"/>
</dbReference>